<evidence type="ECO:0000256" key="3">
    <source>
        <dbReference type="ARBA" id="ARBA00022840"/>
    </source>
</evidence>
<dbReference type="Pfam" id="PF12399">
    <property type="entry name" value="BCA_ABC_TP_C"/>
    <property type="match status" value="1"/>
</dbReference>
<comment type="caution">
    <text evidence="6">The sequence shown here is derived from an EMBL/GenBank/DDBJ whole genome shotgun (WGS) entry which is preliminary data.</text>
</comment>
<keyword evidence="7" id="KW-1185">Reference proteome</keyword>
<dbReference type="Gene3D" id="3.40.50.300">
    <property type="entry name" value="P-loop containing nucleotide triphosphate hydrolases"/>
    <property type="match status" value="1"/>
</dbReference>
<feature type="domain" description="ABC transporter" evidence="5">
    <location>
        <begin position="10"/>
        <end position="257"/>
    </location>
</feature>
<dbReference type="OrthoDB" id="9779872at2"/>
<evidence type="ECO:0000256" key="4">
    <source>
        <dbReference type="ARBA" id="ARBA00024722"/>
    </source>
</evidence>
<dbReference type="CDD" id="cd03219">
    <property type="entry name" value="ABC_Mj1267_LivG_branched"/>
    <property type="match status" value="1"/>
</dbReference>
<dbReference type="AlphaFoldDB" id="A0A176Z135"/>
<gene>
    <name evidence="6" type="ORF">AYJ54_44995</name>
</gene>
<evidence type="ECO:0000313" key="6">
    <source>
        <dbReference type="EMBL" id="OAF12909.1"/>
    </source>
</evidence>
<reference evidence="6 7" key="1">
    <citation type="submission" date="2016-03" db="EMBL/GenBank/DDBJ databases">
        <title>Draft Genome Sequence of the Strain BR 10245 (Bradyrhizobium sp.) isolated from nodules of Centrolobium paraense.</title>
        <authorList>
            <person name="Simoes-Araujo J.L.Sr."/>
            <person name="Barauna A.C."/>
            <person name="Silva K."/>
            <person name="Zilli J.E."/>
        </authorList>
    </citation>
    <scope>NUCLEOTIDE SEQUENCE [LARGE SCALE GENOMIC DNA]</scope>
    <source>
        <strain evidence="6 7">BR 10245</strain>
    </source>
</reference>
<keyword evidence="2" id="KW-0547">Nucleotide-binding</keyword>
<dbReference type="GO" id="GO:0005524">
    <property type="term" value="F:ATP binding"/>
    <property type="evidence" value="ECO:0007669"/>
    <property type="project" value="UniProtKB-KW"/>
</dbReference>
<dbReference type="GO" id="GO:0016887">
    <property type="term" value="F:ATP hydrolysis activity"/>
    <property type="evidence" value="ECO:0007669"/>
    <property type="project" value="InterPro"/>
</dbReference>
<keyword evidence="1" id="KW-0813">Transport</keyword>
<dbReference type="PROSITE" id="PS50893">
    <property type="entry name" value="ABC_TRANSPORTER_2"/>
    <property type="match status" value="1"/>
</dbReference>
<dbReference type="STRING" id="1505087.AYJ54_44995"/>
<evidence type="ECO:0000256" key="1">
    <source>
        <dbReference type="ARBA" id="ARBA00022448"/>
    </source>
</evidence>
<dbReference type="Pfam" id="PF00005">
    <property type="entry name" value="ABC_tran"/>
    <property type="match status" value="1"/>
</dbReference>
<protein>
    <submittedName>
        <fullName evidence="6">ABC transporter ATP-binding protein</fullName>
    </submittedName>
</protein>
<dbReference type="PANTHER" id="PTHR45772:SF4">
    <property type="entry name" value="ABC TRANSPORTER ATP-BINDING PROTEIN"/>
    <property type="match status" value="1"/>
</dbReference>
<dbReference type="Proteomes" id="UP000076959">
    <property type="component" value="Unassembled WGS sequence"/>
</dbReference>
<evidence type="ECO:0000313" key="7">
    <source>
        <dbReference type="Proteomes" id="UP000076959"/>
    </source>
</evidence>
<proteinExistence type="predicted"/>
<dbReference type="GO" id="GO:0005886">
    <property type="term" value="C:plasma membrane"/>
    <property type="evidence" value="ECO:0007669"/>
    <property type="project" value="TreeGrafter"/>
</dbReference>
<dbReference type="InterPro" id="IPR003593">
    <property type="entry name" value="AAA+_ATPase"/>
</dbReference>
<evidence type="ECO:0000256" key="2">
    <source>
        <dbReference type="ARBA" id="ARBA00022741"/>
    </source>
</evidence>
<comment type="function">
    <text evidence="4">Involved in beta-(1--&gt;2)glucan export. Transmembrane domains (TMD) form a pore in the inner membrane and the ATP-binding domain (NBD) is responsible for energy generation.</text>
</comment>
<dbReference type="InterPro" id="IPR003439">
    <property type="entry name" value="ABC_transporter-like_ATP-bd"/>
</dbReference>
<sequence>MTVPAGSNGLVAEGISLAFGGLQVLNDVSMTLRPGVITGLIGPNGAGKTSLFNCLTGLYHGQRGRSSFAGTPLNGLGPAQRAACGITRSFQNLAMCPDLSLLENVLVGLTLKRRSGWFSAFVPTPAQRAEQRDAERRAMAALNELGIGSAAHEKPSDLPPGTLRLAEIARAITSEPTAILLDEPAAGLNAVETRDLTRALKRLMRSDLVLLVVEHDMDLIMELCEHIYVLNFGSMIASGTPAEIRAHPDVIRVYLGDDADA</sequence>
<name>A0A176Z135_9BRAD</name>
<dbReference type="InterPro" id="IPR032823">
    <property type="entry name" value="BCA_ABC_TP_C"/>
</dbReference>
<dbReference type="InterPro" id="IPR051120">
    <property type="entry name" value="ABC_AA/LPS_Transport"/>
</dbReference>
<dbReference type="EMBL" id="LUUB01000038">
    <property type="protein sequence ID" value="OAF12909.1"/>
    <property type="molecule type" value="Genomic_DNA"/>
</dbReference>
<accession>A0A176Z135</accession>
<dbReference type="InterPro" id="IPR027417">
    <property type="entry name" value="P-loop_NTPase"/>
</dbReference>
<dbReference type="RefSeq" id="WP_063698434.1">
    <property type="nucleotide sequence ID" value="NZ_LUUB01000038.1"/>
</dbReference>
<organism evidence="6 7">
    <name type="scientific">Bradyrhizobium centrolobii</name>
    <dbReference type="NCBI Taxonomy" id="1505087"/>
    <lineage>
        <taxon>Bacteria</taxon>
        <taxon>Pseudomonadati</taxon>
        <taxon>Pseudomonadota</taxon>
        <taxon>Alphaproteobacteria</taxon>
        <taxon>Hyphomicrobiales</taxon>
        <taxon>Nitrobacteraceae</taxon>
        <taxon>Bradyrhizobium</taxon>
    </lineage>
</organism>
<evidence type="ECO:0000259" key="5">
    <source>
        <dbReference type="PROSITE" id="PS50893"/>
    </source>
</evidence>
<dbReference type="PANTHER" id="PTHR45772">
    <property type="entry name" value="CONSERVED COMPONENT OF ABC TRANSPORTER FOR NATURAL AMINO ACIDS-RELATED"/>
    <property type="match status" value="1"/>
</dbReference>
<dbReference type="SMART" id="SM00382">
    <property type="entry name" value="AAA"/>
    <property type="match status" value="1"/>
</dbReference>
<keyword evidence="3 6" id="KW-0067">ATP-binding</keyword>
<dbReference type="SUPFAM" id="SSF52540">
    <property type="entry name" value="P-loop containing nucleoside triphosphate hydrolases"/>
    <property type="match status" value="1"/>
</dbReference>